<evidence type="ECO:0000313" key="10">
    <source>
        <dbReference type="EMBL" id="SPX62332.1"/>
    </source>
</evidence>
<keyword evidence="6" id="KW-0472">Membrane</keyword>
<reference evidence="10 12" key="2">
    <citation type="submission" date="2018-06" db="EMBL/GenBank/DDBJ databases">
        <authorList>
            <consortium name="Pathogen Informatics"/>
            <person name="Doyle S."/>
        </authorList>
    </citation>
    <scope>NUCLEOTIDE SEQUENCE [LARGE SCALE GENOMIC DNA]</scope>
    <source>
        <strain evidence="10 12">NCTC12022</strain>
    </source>
</reference>
<dbReference type="PANTHER" id="PTHR44757">
    <property type="entry name" value="DIGUANYLATE CYCLASE DGCP"/>
    <property type="match status" value="1"/>
</dbReference>
<gene>
    <name evidence="10" type="primary">gmr_3</name>
    <name evidence="9" type="ORF">Lfee_0634</name>
    <name evidence="10" type="ORF">NCTC12022_03090</name>
</gene>
<dbReference type="Proteomes" id="UP000251942">
    <property type="component" value="Unassembled WGS sequence"/>
</dbReference>
<feature type="region of interest" description="Disordered" evidence="5">
    <location>
        <begin position="1"/>
        <end position="21"/>
    </location>
</feature>
<feature type="transmembrane region" description="Helical" evidence="6">
    <location>
        <begin position="66"/>
        <end position="86"/>
    </location>
</feature>
<dbReference type="SMART" id="SM00052">
    <property type="entry name" value="EAL"/>
    <property type="match status" value="1"/>
</dbReference>
<comment type="cofactor">
    <cofactor evidence="1">
        <name>Mg(2+)</name>
        <dbReference type="ChEBI" id="CHEBI:18420"/>
    </cofactor>
</comment>
<evidence type="ECO:0000256" key="3">
    <source>
        <dbReference type="ARBA" id="ARBA00022636"/>
    </source>
</evidence>
<evidence type="ECO:0000313" key="12">
    <source>
        <dbReference type="Proteomes" id="UP000251942"/>
    </source>
</evidence>
<reference evidence="9 11" key="1">
    <citation type="submission" date="2015-11" db="EMBL/GenBank/DDBJ databases">
        <title>Genomic analysis of 38 Legionella species identifies large and diverse effector repertoires.</title>
        <authorList>
            <person name="Burstein D."/>
            <person name="Amaro F."/>
            <person name="Zusman T."/>
            <person name="Lifshitz Z."/>
            <person name="Cohen O."/>
            <person name="Gilbert J.A."/>
            <person name="Pupko T."/>
            <person name="Shuman H.A."/>
            <person name="Segal G."/>
        </authorList>
    </citation>
    <scope>NUCLEOTIDE SEQUENCE [LARGE SCALE GENOMIC DNA]</scope>
    <source>
        <strain evidence="9 11">WO-44C</strain>
    </source>
</reference>
<accession>A0A0W0U5J2</accession>
<dbReference type="InterPro" id="IPR035919">
    <property type="entry name" value="EAL_sf"/>
</dbReference>
<evidence type="ECO:0000256" key="1">
    <source>
        <dbReference type="ARBA" id="ARBA00001946"/>
    </source>
</evidence>
<dbReference type="InterPro" id="IPR029787">
    <property type="entry name" value="Nucleotide_cyclase"/>
</dbReference>
<evidence type="ECO:0000256" key="4">
    <source>
        <dbReference type="ARBA" id="ARBA00051114"/>
    </source>
</evidence>
<dbReference type="SUPFAM" id="SSF55785">
    <property type="entry name" value="PYP-like sensor domain (PAS domain)"/>
    <property type="match status" value="1"/>
</dbReference>
<evidence type="ECO:0000259" key="8">
    <source>
        <dbReference type="PROSITE" id="PS50887"/>
    </source>
</evidence>
<dbReference type="InterPro" id="IPR035965">
    <property type="entry name" value="PAS-like_dom_sf"/>
</dbReference>
<evidence type="ECO:0000256" key="2">
    <source>
        <dbReference type="ARBA" id="ARBA00012282"/>
    </source>
</evidence>
<feature type="domain" description="EAL" evidence="7">
    <location>
        <begin position="534"/>
        <end position="788"/>
    </location>
</feature>
<dbReference type="CDD" id="cd01948">
    <property type="entry name" value="EAL"/>
    <property type="match status" value="1"/>
</dbReference>
<evidence type="ECO:0000313" key="11">
    <source>
        <dbReference type="Proteomes" id="UP000054698"/>
    </source>
</evidence>
<dbReference type="Pfam" id="PF00563">
    <property type="entry name" value="EAL"/>
    <property type="match status" value="1"/>
</dbReference>
<dbReference type="FunFam" id="3.20.20.450:FF:000001">
    <property type="entry name" value="Cyclic di-GMP phosphodiesterase yahA"/>
    <property type="match status" value="1"/>
</dbReference>
<dbReference type="InterPro" id="IPR052155">
    <property type="entry name" value="Biofilm_reg_signaling"/>
</dbReference>
<dbReference type="GO" id="GO:0071732">
    <property type="term" value="P:cellular response to nitric oxide"/>
    <property type="evidence" value="ECO:0007669"/>
    <property type="project" value="UniProtKB-ARBA"/>
</dbReference>
<dbReference type="Gene3D" id="3.20.20.450">
    <property type="entry name" value="EAL domain"/>
    <property type="match status" value="1"/>
</dbReference>
<dbReference type="SMART" id="SM00267">
    <property type="entry name" value="GGDEF"/>
    <property type="match status" value="1"/>
</dbReference>
<feature type="transmembrane region" description="Helical" evidence="6">
    <location>
        <begin position="98"/>
        <end position="120"/>
    </location>
</feature>
<dbReference type="PATRIC" id="fig|453.4.peg.685"/>
<dbReference type="EMBL" id="LNYB01000018">
    <property type="protein sequence ID" value="KTD03018.1"/>
    <property type="molecule type" value="Genomic_DNA"/>
</dbReference>
<evidence type="ECO:0000256" key="6">
    <source>
        <dbReference type="SAM" id="Phobius"/>
    </source>
</evidence>
<dbReference type="STRING" id="453.Lfee_0634"/>
<sequence>MELKDSKKQDLNDQEKDQPEPLAHRIHSDQIRLLYQQNPFGIAAQSFAAVFLTIALWKVVPRSSLISWLFYMLLLSTLWLITAIYYHLKETRLSQDTWLILFAVFTFLSGCGWGIAGSLLMPAESLVHQTFVVILIFGMTAGSISFFSPVTSIYSLFLLPTFIPFNIWLFLQGGIYIILGFSGLIYMPIIFASCYYSNKFLLTSLSLAYKNVNLDLLNQLLEKRVAHRTSELEKSLALTQSTLESTAEGLLVVDRHGNIEYYNQKFIDMWQMPAKFTQEPDWQFFINEIFKKLKHPQIFLTNIDELQANPKQERFDEIISINNNVFEWHAKPHKMHDKIVGRVWSFRDITMRKQMEQQLAYQANHDLLTGLPNRTLLYDRINQGIAHARRDQTRLIIMFLDIDNFKLINDNLGHNAGDMLLQEIAQRLLLCTRESDTVARFGGDEFVILLVANTHKEIRLVSQRILTRVAQSIELASHEIVVTASIGISIYPHDGNDAATLLKNADMAMYMAKNQGRNTVKLYHESIKNHSKKSLEMQIELRNALLRNEFYLLYQPTIDLKTGQISGVEALVRWRHPKRGIIFPQHFIPIAEESRIIIPLGEWILQNACLQNKDWQSQGLRPVRMAINVSGVQIMRENFADIVEQSLASAQLSPQYIEIELTESTIMNETVQNLYTLKRLKEIGINLTIDDFGTGYSSLNYLKQFPVNKLKIDQSFVSDCISEQNDASIVEAIIAMGHSLKLKVLAEGIETEEQLQFLQQCQCDEGQGFFYGQPMSAEAFAKLLSEDLDYSSE</sequence>
<dbReference type="Gene3D" id="3.30.450.20">
    <property type="entry name" value="PAS domain"/>
    <property type="match status" value="1"/>
</dbReference>
<keyword evidence="6" id="KW-0812">Transmembrane</keyword>
<organism evidence="9 11">
    <name type="scientific">Legionella feeleii</name>
    <dbReference type="NCBI Taxonomy" id="453"/>
    <lineage>
        <taxon>Bacteria</taxon>
        <taxon>Pseudomonadati</taxon>
        <taxon>Pseudomonadota</taxon>
        <taxon>Gammaproteobacteria</taxon>
        <taxon>Legionellales</taxon>
        <taxon>Legionellaceae</taxon>
        <taxon>Legionella</taxon>
    </lineage>
</organism>
<dbReference type="EMBL" id="UASS01000038">
    <property type="protein sequence ID" value="SPX62332.1"/>
    <property type="molecule type" value="Genomic_DNA"/>
</dbReference>
<feature type="transmembrane region" description="Helical" evidence="6">
    <location>
        <begin position="40"/>
        <end position="60"/>
    </location>
</feature>
<dbReference type="PROSITE" id="PS50883">
    <property type="entry name" value="EAL"/>
    <property type="match status" value="1"/>
</dbReference>
<proteinExistence type="predicted"/>
<dbReference type="GO" id="GO:0071111">
    <property type="term" value="F:cyclic-guanylate-specific phosphodiesterase activity"/>
    <property type="evidence" value="ECO:0007669"/>
    <property type="project" value="UniProtKB-EC"/>
</dbReference>
<dbReference type="PROSITE" id="PS50887">
    <property type="entry name" value="GGDEF"/>
    <property type="match status" value="1"/>
</dbReference>
<evidence type="ECO:0000313" key="9">
    <source>
        <dbReference type="EMBL" id="KTD03018.1"/>
    </source>
</evidence>
<dbReference type="RefSeq" id="WP_238584853.1">
    <property type="nucleotide sequence ID" value="NZ_CAAAHT010000024.1"/>
</dbReference>
<name>A0A0W0U5J2_9GAMM</name>
<dbReference type="InterPro" id="IPR043128">
    <property type="entry name" value="Rev_trsase/Diguanyl_cyclase"/>
</dbReference>
<dbReference type="InterPro" id="IPR000160">
    <property type="entry name" value="GGDEF_dom"/>
</dbReference>
<dbReference type="CDD" id="cd01949">
    <property type="entry name" value="GGDEF"/>
    <property type="match status" value="1"/>
</dbReference>
<dbReference type="EC" id="3.1.4.52" evidence="2"/>
<dbReference type="PANTHER" id="PTHR44757:SF2">
    <property type="entry name" value="BIOFILM ARCHITECTURE MAINTENANCE PROTEIN MBAA"/>
    <property type="match status" value="1"/>
</dbReference>
<evidence type="ECO:0000256" key="5">
    <source>
        <dbReference type="SAM" id="MobiDB-lite"/>
    </source>
</evidence>
<dbReference type="FunFam" id="3.30.70.270:FF:000001">
    <property type="entry name" value="Diguanylate cyclase domain protein"/>
    <property type="match status" value="1"/>
</dbReference>
<protein>
    <recommendedName>
        <fullName evidence="2">cyclic-guanylate-specific phosphodiesterase</fullName>
        <ecNumber evidence="2">3.1.4.52</ecNumber>
    </recommendedName>
</protein>
<dbReference type="AlphaFoldDB" id="A0A0W0U5J2"/>
<keyword evidence="11" id="KW-1185">Reference proteome</keyword>
<keyword evidence="3" id="KW-0973">c-di-GMP</keyword>
<dbReference type="Pfam" id="PF00990">
    <property type="entry name" value="GGDEF"/>
    <property type="match status" value="1"/>
</dbReference>
<dbReference type="SUPFAM" id="SSF55073">
    <property type="entry name" value="Nucleotide cyclase"/>
    <property type="match status" value="1"/>
</dbReference>
<keyword evidence="6" id="KW-1133">Transmembrane helix</keyword>
<feature type="domain" description="GGDEF" evidence="8">
    <location>
        <begin position="393"/>
        <end position="525"/>
    </location>
</feature>
<keyword evidence="10" id="KW-0378">Hydrolase</keyword>
<dbReference type="InterPro" id="IPR001633">
    <property type="entry name" value="EAL_dom"/>
</dbReference>
<dbReference type="Gene3D" id="3.30.70.270">
    <property type="match status" value="1"/>
</dbReference>
<dbReference type="Proteomes" id="UP000054698">
    <property type="component" value="Unassembled WGS sequence"/>
</dbReference>
<evidence type="ECO:0000259" key="7">
    <source>
        <dbReference type="PROSITE" id="PS50883"/>
    </source>
</evidence>
<dbReference type="NCBIfam" id="TIGR00254">
    <property type="entry name" value="GGDEF"/>
    <property type="match status" value="1"/>
</dbReference>
<dbReference type="SUPFAM" id="SSF141868">
    <property type="entry name" value="EAL domain-like"/>
    <property type="match status" value="1"/>
</dbReference>
<comment type="catalytic activity">
    <reaction evidence="4">
        <text>3',3'-c-di-GMP + H2O = 5'-phosphoguanylyl(3'-&gt;5')guanosine + H(+)</text>
        <dbReference type="Rhea" id="RHEA:24902"/>
        <dbReference type="ChEBI" id="CHEBI:15377"/>
        <dbReference type="ChEBI" id="CHEBI:15378"/>
        <dbReference type="ChEBI" id="CHEBI:58754"/>
        <dbReference type="ChEBI" id="CHEBI:58805"/>
        <dbReference type="EC" id="3.1.4.52"/>
    </reaction>
    <physiologicalReaction direction="left-to-right" evidence="4">
        <dbReference type="Rhea" id="RHEA:24903"/>
    </physiologicalReaction>
</comment>